<protein>
    <submittedName>
        <fullName evidence="1">Uncharacterized protein</fullName>
    </submittedName>
</protein>
<dbReference type="KEGG" id="kphy:AOZ06_24305"/>
<dbReference type="SUPFAM" id="SSF52540">
    <property type="entry name" value="P-loop containing nucleoside triphosphate hydrolases"/>
    <property type="match status" value="1"/>
</dbReference>
<evidence type="ECO:0000313" key="1">
    <source>
        <dbReference type="EMBL" id="ALG09609.1"/>
    </source>
</evidence>
<dbReference type="STRING" id="860235.AOZ06_24305"/>
<dbReference type="EMBL" id="CP012752">
    <property type="protein sequence ID" value="ALG09609.1"/>
    <property type="molecule type" value="Genomic_DNA"/>
</dbReference>
<organism evidence="1 2">
    <name type="scientific">Kibdelosporangium phytohabitans</name>
    <dbReference type="NCBI Taxonomy" id="860235"/>
    <lineage>
        <taxon>Bacteria</taxon>
        <taxon>Bacillati</taxon>
        <taxon>Actinomycetota</taxon>
        <taxon>Actinomycetes</taxon>
        <taxon>Pseudonocardiales</taxon>
        <taxon>Pseudonocardiaceae</taxon>
        <taxon>Kibdelosporangium</taxon>
    </lineage>
</organism>
<evidence type="ECO:0000313" key="2">
    <source>
        <dbReference type="Proteomes" id="UP000063699"/>
    </source>
</evidence>
<sequence>MATDDLIEQKIDAALLGRQTWRPVVRRISAALDDIGAGFVELAQQAGNAGVLPDGAGELRQMLDDVRQRVAVIDRRVHRDSLNLGVVGLTKAGKSTLLRAITGLREDVIPSSDYSSTTAAVSRIFNRPGAAETRVTFHTWHSFRSNYLAPLHVKAGEGAAPGTLEEFIGRKYKPGAGLGSEDVPHERFRRKIRIAQESVASWRGELGSQSQQIPITHLRPYVSYPRKDDPQHHRPYHAVREVHIWKEFPALGSTRIGLVDLPGTNEAGLDVDRHFAEGLRNDVDLLLLVKKPDSNSAQMTEADWEPLNQARAACAGVRLEDFVFGVLNNHYPPGDENRRYFDNAVAALGREFAAFGDGIRHTAVSANDKNDVRRQLMAPVLEHLADRISHMDHDALGHVRTEVLAFQDQLTAFTREVLERATTVLHGLPDEKRLLLELADAKCNQIGEHLQELAESLAGAADQGVPDPRMADAVTRAAGEVRRWVREKGLGSGTREQWLKQPARGVHFKQKPLEATEYEYSRMRSKVTEAFGGIDASLHAATEQLRADIAAVFQAELGLVSTTGPSATADWQKLAASRQAHRLAHAFGELGQLRKEYGSVLLRVGRPIIQRINFTRRTPPPAQGGKPAAGSATWQDPFADGAVFVAAEAVRVAADTVVSHVTRGVPKTADELYSDLTQAVEQAVDEIEKALLAEAASVSIVLAAAATQFWDEATLKRYVTRDYENLCGPDAQRIWPAEFGAGSAALSAALSKVTELAQAVLASTADLAAGW</sequence>
<dbReference type="Gene3D" id="3.40.50.300">
    <property type="entry name" value="P-loop containing nucleotide triphosphate hydrolases"/>
    <property type="match status" value="1"/>
</dbReference>
<dbReference type="Proteomes" id="UP000063699">
    <property type="component" value="Chromosome"/>
</dbReference>
<accession>A0A0N9I4Q2</accession>
<reference evidence="1 2" key="1">
    <citation type="submission" date="2015-07" db="EMBL/GenBank/DDBJ databases">
        <title>Genome sequencing of Kibdelosporangium phytohabitans.</title>
        <authorList>
            <person name="Qin S."/>
            <person name="Xing K."/>
        </authorList>
    </citation>
    <scope>NUCLEOTIDE SEQUENCE [LARGE SCALE GENOMIC DNA]</scope>
    <source>
        <strain evidence="1 2">KLBMP1111</strain>
    </source>
</reference>
<dbReference type="OrthoDB" id="530015at2"/>
<keyword evidence="2" id="KW-1185">Reference proteome</keyword>
<dbReference type="AlphaFoldDB" id="A0A0N9I4Q2"/>
<gene>
    <name evidence="1" type="ORF">AOZ06_24305</name>
</gene>
<dbReference type="RefSeq" id="WP_054291513.1">
    <property type="nucleotide sequence ID" value="NZ_CP012752.1"/>
</dbReference>
<proteinExistence type="predicted"/>
<name>A0A0N9I4Q2_9PSEU</name>
<dbReference type="InterPro" id="IPR027417">
    <property type="entry name" value="P-loop_NTPase"/>
</dbReference>